<dbReference type="Proteomes" id="UP000000305">
    <property type="component" value="Unassembled WGS sequence"/>
</dbReference>
<dbReference type="InParanoid" id="E9G6Q1"/>
<evidence type="ECO:0000313" key="2">
    <source>
        <dbReference type="EMBL" id="EFX85154.1"/>
    </source>
</evidence>
<gene>
    <name evidence="2" type="ORF">DAPPUDRAFT_99091</name>
</gene>
<dbReference type="HOGENOM" id="CLU_1210856_0_0_1"/>
<feature type="region of interest" description="Disordered" evidence="1">
    <location>
        <begin position="1"/>
        <end position="33"/>
    </location>
</feature>
<dbReference type="EMBL" id="GL732533">
    <property type="protein sequence ID" value="EFX85154.1"/>
    <property type="molecule type" value="Genomic_DNA"/>
</dbReference>
<sequence>MVTKAGNMGMYDPSPATSTCKREGQSQSLEGHGEKRVMQRCRGWVRTDVLHHYQAVNYGVVLLLCCIFDGLVDLVYRCLPAMGNTKPQRRRLTSRQQHTQQSKYYTDAPVHYTTTYAKPQPPAATPSFLLITTPKRSSTTPKRQSTPSYSTRTEAANYYAVPTYNPEAALSYYVDQKYYTDAPIYYTTTYATPSYNTAAAKYYTEEAACYTTTYDAWYTTSRNLSIILL</sequence>
<dbReference type="PANTHER" id="PTHR23263">
    <property type="entry name" value="SMALL PROLINE-RICH PROTEIN"/>
    <property type="match status" value="1"/>
</dbReference>
<keyword evidence="3" id="KW-1185">Reference proteome</keyword>
<dbReference type="PhylomeDB" id="E9G6Q1"/>
<feature type="compositionally biased region" description="Polar residues" evidence="1">
    <location>
        <begin position="15"/>
        <end position="29"/>
    </location>
</feature>
<dbReference type="KEGG" id="dpx:DAPPUDRAFT_99091"/>
<evidence type="ECO:0000256" key="1">
    <source>
        <dbReference type="SAM" id="MobiDB-lite"/>
    </source>
</evidence>
<reference evidence="2 3" key="1">
    <citation type="journal article" date="2011" name="Science">
        <title>The ecoresponsive genome of Daphnia pulex.</title>
        <authorList>
            <person name="Colbourne J.K."/>
            <person name="Pfrender M.E."/>
            <person name="Gilbert D."/>
            <person name="Thomas W.K."/>
            <person name="Tucker A."/>
            <person name="Oakley T.H."/>
            <person name="Tokishita S."/>
            <person name="Aerts A."/>
            <person name="Arnold G.J."/>
            <person name="Basu M.K."/>
            <person name="Bauer D.J."/>
            <person name="Caceres C.E."/>
            <person name="Carmel L."/>
            <person name="Casola C."/>
            <person name="Choi J.H."/>
            <person name="Detter J.C."/>
            <person name="Dong Q."/>
            <person name="Dusheyko S."/>
            <person name="Eads B.D."/>
            <person name="Frohlich T."/>
            <person name="Geiler-Samerotte K.A."/>
            <person name="Gerlach D."/>
            <person name="Hatcher P."/>
            <person name="Jogdeo S."/>
            <person name="Krijgsveld J."/>
            <person name="Kriventseva E.V."/>
            <person name="Kultz D."/>
            <person name="Laforsch C."/>
            <person name="Lindquist E."/>
            <person name="Lopez J."/>
            <person name="Manak J.R."/>
            <person name="Muller J."/>
            <person name="Pangilinan J."/>
            <person name="Patwardhan R.P."/>
            <person name="Pitluck S."/>
            <person name="Pritham E.J."/>
            <person name="Rechtsteiner A."/>
            <person name="Rho M."/>
            <person name="Rogozin I.B."/>
            <person name="Sakarya O."/>
            <person name="Salamov A."/>
            <person name="Schaack S."/>
            <person name="Shapiro H."/>
            <person name="Shiga Y."/>
            <person name="Skalitzky C."/>
            <person name="Smith Z."/>
            <person name="Souvorov A."/>
            <person name="Sung W."/>
            <person name="Tang Z."/>
            <person name="Tsuchiya D."/>
            <person name="Tu H."/>
            <person name="Vos H."/>
            <person name="Wang M."/>
            <person name="Wolf Y.I."/>
            <person name="Yamagata H."/>
            <person name="Yamada T."/>
            <person name="Ye Y."/>
            <person name="Shaw J.R."/>
            <person name="Andrews J."/>
            <person name="Crease T.J."/>
            <person name="Tang H."/>
            <person name="Lucas S.M."/>
            <person name="Robertson H.M."/>
            <person name="Bork P."/>
            <person name="Koonin E.V."/>
            <person name="Zdobnov E.M."/>
            <person name="Grigoriev I.V."/>
            <person name="Lynch M."/>
            <person name="Boore J.L."/>
        </authorList>
    </citation>
    <scope>NUCLEOTIDE SEQUENCE [LARGE SCALE GENOMIC DNA]</scope>
</reference>
<organism evidence="2 3">
    <name type="scientific">Daphnia pulex</name>
    <name type="common">Water flea</name>
    <dbReference type="NCBI Taxonomy" id="6669"/>
    <lineage>
        <taxon>Eukaryota</taxon>
        <taxon>Metazoa</taxon>
        <taxon>Ecdysozoa</taxon>
        <taxon>Arthropoda</taxon>
        <taxon>Crustacea</taxon>
        <taxon>Branchiopoda</taxon>
        <taxon>Diplostraca</taxon>
        <taxon>Cladocera</taxon>
        <taxon>Anomopoda</taxon>
        <taxon>Daphniidae</taxon>
        <taxon>Daphnia</taxon>
    </lineage>
</organism>
<evidence type="ECO:0000313" key="3">
    <source>
        <dbReference type="Proteomes" id="UP000000305"/>
    </source>
</evidence>
<dbReference type="AlphaFoldDB" id="E9G6Q1"/>
<proteinExistence type="predicted"/>
<dbReference type="PANTHER" id="PTHR23263:SF124">
    <property type="entry name" value="SMALL PROLINE-RICH PROTEIN 3"/>
    <property type="match status" value="1"/>
</dbReference>
<accession>E9G6Q1</accession>
<dbReference type="OrthoDB" id="6404952at2759"/>
<protein>
    <submittedName>
        <fullName evidence="2">Uncharacterized protein</fullName>
    </submittedName>
</protein>
<name>E9G6Q1_DAPPU</name>